<dbReference type="InterPro" id="IPR006037">
    <property type="entry name" value="RCK_C"/>
</dbReference>
<dbReference type="InterPro" id="IPR003148">
    <property type="entry name" value="RCK_N"/>
</dbReference>
<dbReference type="InterPro" id="IPR050721">
    <property type="entry name" value="Trk_Ktr_HKT_K-transport"/>
</dbReference>
<evidence type="ECO:0000313" key="2">
    <source>
        <dbReference type="EMBL" id="QCZ36572.1"/>
    </source>
</evidence>
<evidence type="ECO:0000313" key="5">
    <source>
        <dbReference type="Proteomes" id="UP000315201"/>
    </source>
</evidence>
<dbReference type="AlphaFoldDB" id="A0A4Y6I689"/>
<organism evidence="3 5">
    <name type="scientific">Mycoplasma nasistruthionis</name>
    <dbReference type="NCBI Taxonomy" id="353852"/>
    <lineage>
        <taxon>Bacteria</taxon>
        <taxon>Bacillati</taxon>
        <taxon>Mycoplasmatota</taxon>
        <taxon>Mollicutes</taxon>
        <taxon>Mycoplasmataceae</taxon>
        <taxon>Mycoplasma</taxon>
    </lineage>
</organism>
<dbReference type="SUPFAM" id="SSF116726">
    <property type="entry name" value="TrkA C-terminal domain-like"/>
    <property type="match status" value="1"/>
</dbReference>
<dbReference type="Gene3D" id="3.30.70.1450">
    <property type="entry name" value="Regulator of K+ conductance, C-terminal domain"/>
    <property type="match status" value="1"/>
</dbReference>
<accession>A0A4Y6I689</accession>
<keyword evidence="5" id="KW-1185">Reference proteome</keyword>
<name>A0A4Y6I689_9MOLU</name>
<proteinExistence type="predicted"/>
<sequence length="224" mass="24493">MKIKHQDEIAVIGAGRFGQAVIDQLLNLNKNIVILDEDQRNLKRYEEDIDRIFTGDAADTKVLMGIGIDNIDTVVVAVSENVEIVSALQELKVKNIIARAISARHARVLKQIGANVIIKPEAEAGIRAALIAANNNFIKYGQNLQEIGDNFVIGSTSIKNETLIQKQVKDLGLNERGITIVLIKSNGISKRATGDVNLKMNDVITIIGEIGDVTNALAWFNNEN</sequence>
<evidence type="ECO:0000259" key="1">
    <source>
        <dbReference type="PROSITE" id="PS51201"/>
    </source>
</evidence>
<dbReference type="PROSITE" id="PS51201">
    <property type="entry name" value="RCK_N"/>
    <property type="match status" value="1"/>
</dbReference>
<dbReference type="PANTHER" id="PTHR43833:SF7">
    <property type="entry name" value="KTR SYSTEM POTASSIUM UPTAKE PROTEIN C"/>
    <property type="match status" value="1"/>
</dbReference>
<accession>A0A5B7XV24</accession>
<evidence type="ECO:0000313" key="4">
    <source>
        <dbReference type="Proteomes" id="UP000305457"/>
    </source>
</evidence>
<dbReference type="RefSeq" id="WP_139592055.1">
    <property type="nucleotide sequence ID" value="NZ_CP040825.1"/>
</dbReference>
<dbReference type="SUPFAM" id="SSF51735">
    <property type="entry name" value="NAD(P)-binding Rossmann-fold domains"/>
    <property type="match status" value="1"/>
</dbReference>
<dbReference type="KEGG" id="mnh:FG904_00880"/>
<dbReference type="OrthoDB" id="9776294at2"/>
<dbReference type="Pfam" id="PF02254">
    <property type="entry name" value="TrkA_N"/>
    <property type="match status" value="1"/>
</dbReference>
<gene>
    <name evidence="2" type="ORF">FG904_00880</name>
    <name evidence="3" type="ORF">FIV53_00895</name>
</gene>
<dbReference type="Proteomes" id="UP000305457">
    <property type="component" value="Chromosome"/>
</dbReference>
<dbReference type="PANTHER" id="PTHR43833">
    <property type="entry name" value="POTASSIUM CHANNEL PROTEIN 2-RELATED-RELATED"/>
    <property type="match status" value="1"/>
</dbReference>
<dbReference type="Proteomes" id="UP000315201">
    <property type="component" value="Chromosome"/>
</dbReference>
<dbReference type="Gene3D" id="3.40.50.720">
    <property type="entry name" value="NAD(P)-binding Rossmann-like Domain"/>
    <property type="match status" value="1"/>
</dbReference>
<dbReference type="GO" id="GO:0006813">
    <property type="term" value="P:potassium ion transport"/>
    <property type="evidence" value="ECO:0007669"/>
    <property type="project" value="InterPro"/>
</dbReference>
<dbReference type="GO" id="GO:0008324">
    <property type="term" value="F:monoatomic cation transmembrane transporter activity"/>
    <property type="evidence" value="ECO:0007669"/>
    <property type="project" value="InterPro"/>
</dbReference>
<dbReference type="InterPro" id="IPR036721">
    <property type="entry name" value="RCK_C_sf"/>
</dbReference>
<dbReference type="EMBL" id="CP041147">
    <property type="protein sequence ID" value="QDF64871.1"/>
    <property type="molecule type" value="Genomic_DNA"/>
</dbReference>
<feature type="domain" description="RCK N-terminal" evidence="1">
    <location>
        <begin position="6"/>
        <end position="118"/>
    </location>
</feature>
<dbReference type="EMBL" id="CP040825">
    <property type="protein sequence ID" value="QCZ36572.1"/>
    <property type="molecule type" value="Genomic_DNA"/>
</dbReference>
<dbReference type="InterPro" id="IPR036291">
    <property type="entry name" value="NAD(P)-bd_dom_sf"/>
</dbReference>
<dbReference type="Pfam" id="PF02080">
    <property type="entry name" value="TrkA_C"/>
    <property type="match status" value="1"/>
</dbReference>
<reference evidence="2 4" key="2">
    <citation type="submission" date="2019-06" db="EMBL/GenBank/DDBJ databases">
        <title>Mycoplasma sp. 2F1A isolated from ostrich.</title>
        <authorList>
            <person name="Spergser J."/>
        </authorList>
    </citation>
    <scope>NUCLEOTIDE SEQUENCE [LARGE SCALE GENOMIC DNA]</scope>
    <source>
        <strain evidence="2 4">2F1A</strain>
    </source>
</reference>
<evidence type="ECO:0000313" key="3">
    <source>
        <dbReference type="EMBL" id="QDF64871.1"/>
    </source>
</evidence>
<reference evidence="3 5" key="1">
    <citation type="submission" date="2019-06" db="EMBL/GenBank/DDBJ databases">
        <title>Mycoplasma nasistruthionis sp. nov. str Ms03.</title>
        <authorList>
            <person name="Botes A."/>
        </authorList>
    </citation>
    <scope>NUCLEOTIDE SEQUENCE [LARGE SCALE GENOMIC DNA]</scope>
    <source>
        <strain evidence="3 5">Ms03</strain>
    </source>
</reference>
<protein>
    <submittedName>
        <fullName evidence="3">TrkA family potassium uptake protein</fullName>
    </submittedName>
</protein>